<evidence type="ECO:0000256" key="1">
    <source>
        <dbReference type="ARBA" id="ARBA00001946"/>
    </source>
</evidence>
<dbReference type="Gene3D" id="3.20.20.370">
    <property type="entry name" value="Glycoside hydrolase/deacetylase"/>
    <property type="match status" value="1"/>
</dbReference>
<keyword evidence="2" id="KW-0479">Metal-binding</keyword>
<reference evidence="6" key="1">
    <citation type="journal article" date="2007" name="J. Bacteriol.">
        <title>Comparative genome analysis of four magnetotactic bacteria reveals a complex set of group-specific genes implicated in magnetosome biomineralization and function.</title>
        <authorList>
            <person name="Richter M."/>
            <person name="Kube M."/>
            <person name="Bazylinski D.A."/>
            <person name="Lombardot T."/>
            <person name="Gloeckner F.O."/>
            <person name="Reinhardt R."/>
            <person name="Schueler D."/>
        </authorList>
    </citation>
    <scope>NUCLEOTIDE SEQUENCE</scope>
    <source>
        <strain evidence="6">MSR-1</strain>
    </source>
</reference>
<gene>
    <name evidence="6" type="ORF">MGR_0278</name>
</gene>
<comment type="cofactor">
    <cofactor evidence="1">
        <name>Mg(2+)</name>
        <dbReference type="ChEBI" id="CHEBI:18420"/>
    </cofactor>
</comment>
<evidence type="ECO:0000256" key="2">
    <source>
        <dbReference type="ARBA" id="ARBA00022723"/>
    </source>
</evidence>
<dbReference type="InterPro" id="IPR011330">
    <property type="entry name" value="Glyco_hydro/deAcase_b/a-brl"/>
</dbReference>
<dbReference type="SUPFAM" id="SSF88713">
    <property type="entry name" value="Glycoside hydrolase/deacetylase"/>
    <property type="match status" value="1"/>
</dbReference>
<sequence>MGGTVDKSGQAVNLGHRITLCADDYGLAPGVSAAIRHLIALGRLQATGCMTGSRHWPEAAAALKPLDGMAEIGLHITLTDQTPLGAMPDLAPHGKLPALGTLLKRALARRLDRAEIAAEITRQLDAFEAHFGRAPDFLDGHHHVHQLPIIADVVVDLWRRRLGGKGWVRSCAEAPLSILARGVSPVRALVISELGRGFRRRLERMGIPHNQSFRGVYDFSGRIAFARLFSRFTSHPGPRCLMMVHPGLVDAELVAADSLTHQREVEYRFLASDECVLDLAERRIALSPLFPPSP</sequence>
<organism evidence="6">
    <name type="scientific">Magnetospirillum gryphiswaldense</name>
    <dbReference type="NCBI Taxonomy" id="55518"/>
    <lineage>
        <taxon>Bacteria</taxon>
        <taxon>Pseudomonadati</taxon>
        <taxon>Pseudomonadota</taxon>
        <taxon>Alphaproteobacteria</taxon>
        <taxon>Rhodospirillales</taxon>
        <taxon>Rhodospirillaceae</taxon>
        <taxon>Magnetospirillum</taxon>
    </lineage>
</organism>
<dbReference type="GO" id="GO:0005975">
    <property type="term" value="P:carbohydrate metabolic process"/>
    <property type="evidence" value="ECO:0007669"/>
    <property type="project" value="InterPro"/>
</dbReference>
<proteinExistence type="predicted"/>
<evidence type="ECO:0000256" key="3">
    <source>
        <dbReference type="ARBA" id="ARBA00022801"/>
    </source>
</evidence>
<dbReference type="InterPro" id="IPR006879">
    <property type="entry name" value="YdjC-like"/>
</dbReference>
<keyword evidence="4" id="KW-0460">Magnesium</keyword>
<keyword evidence="3" id="KW-0378">Hydrolase</keyword>
<evidence type="ECO:0000313" key="6">
    <source>
        <dbReference type="EMBL" id="CAM74170.1"/>
    </source>
</evidence>
<name>A4TU63_9PROT</name>
<evidence type="ECO:0000256" key="5">
    <source>
        <dbReference type="ARBA" id="ARBA00023277"/>
    </source>
</evidence>
<dbReference type="EMBL" id="CU459003">
    <property type="protein sequence ID" value="CAM74170.1"/>
    <property type="molecule type" value="Genomic_DNA"/>
</dbReference>
<evidence type="ECO:0000256" key="4">
    <source>
        <dbReference type="ARBA" id="ARBA00022842"/>
    </source>
</evidence>
<dbReference type="PANTHER" id="PTHR31609:SF1">
    <property type="entry name" value="CARBOHYDRATE DEACETYLASE"/>
    <property type="match status" value="1"/>
</dbReference>
<accession>A4TU63</accession>
<dbReference type="RefSeq" id="WP_106003643.1">
    <property type="nucleotide sequence ID" value="NZ_CP027527.1"/>
</dbReference>
<dbReference type="GO" id="GO:0016787">
    <property type="term" value="F:hydrolase activity"/>
    <property type="evidence" value="ECO:0007669"/>
    <property type="project" value="UniProtKB-KW"/>
</dbReference>
<dbReference type="Pfam" id="PF04794">
    <property type="entry name" value="YdjC"/>
    <property type="match status" value="1"/>
</dbReference>
<keyword evidence="5" id="KW-0119">Carbohydrate metabolism</keyword>
<dbReference type="CDD" id="cd10807">
    <property type="entry name" value="YdjC_like_3"/>
    <property type="match status" value="1"/>
</dbReference>
<dbReference type="AlphaFoldDB" id="A4TU63"/>
<dbReference type="GO" id="GO:0019213">
    <property type="term" value="F:deacetylase activity"/>
    <property type="evidence" value="ECO:0007669"/>
    <property type="project" value="TreeGrafter"/>
</dbReference>
<protein>
    <submittedName>
        <fullName evidence="6">YdjC-like protein</fullName>
    </submittedName>
</protein>
<dbReference type="GO" id="GO:0046872">
    <property type="term" value="F:metal ion binding"/>
    <property type="evidence" value="ECO:0007669"/>
    <property type="project" value="UniProtKB-KW"/>
</dbReference>
<dbReference type="PANTHER" id="PTHR31609">
    <property type="entry name" value="YDJC DEACETYLASE FAMILY MEMBER"/>
    <property type="match status" value="1"/>
</dbReference>